<feature type="transmembrane region" description="Helical" evidence="1">
    <location>
        <begin position="48"/>
        <end position="74"/>
    </location>
</feature>
<dbReference type="WBParaSite" id="TREG1_144170.3">
    <property type="protein sequence ID" value="TREG1_144170.3"/>
    <property type="gene ID" value="TREG1_144170"/>
</dbReference>
<reference evidence="3" key="2">
    <citation type="submission" date="2023-11" db="UniProtKB">
        <authorList>
            <consortium name="WormBaseParasite"/>
        </authorList>
    </citation>
    <scope>IDENTIFICATION</scope>
</reference>
<keyword evidence="1" id="KW-0472">Membrane</keyword>
<dbReference type="AlphaFoldDB" id="A0AA85JAC0"/>
<feature type="transmembrane region" description="Helical" evidence="1">
    <location>
        <begin position="94"/>
        <end position="116"/>
    </location>
</feature>
<evidence type="ECO:0000313" key="2">
    <source>
        <dbReference type="Proteomes" id="UP000050795"/>
    </source>
</evidence>
<name>A0AA85JAC0_TRIRE</name>
<reference evidence="2" key="1">
    <citation type="submission" date="2022-06" db="EMBL/GenBank/DDBJ databases">
        <authorList>
            <person name="Berger JAMES D."/>
            <person name="Berger JAMES D."/>
        </authorList>
    </citation>
    <scope>NUCLEOTIDE SEQUENCE [LARGE SCALE GENOMIC DNA]</scope>
</reference>
<accession>A0AA85JAC0</accession>
<dbReference type="Proteomes" id="UP000050795">
    <property type="component" value="Unassembled WGS sequence"/>
</dbReference>
<sequence length="161" mass="19215">MNQYDLRCSCQHVFVISLMSRFFGAVYAVIWIWTYSAECRRDHRKYKYALNALLCWLLPPLSVYNSSCGFMYFLASVQWIKYRRILFGKETSWWIINDVQVTHISMWYCIIFAGYVENWGRMRFGVIGEPLTQEFTNDLGIIINYTFMFQVANTVVFTPLW</sequence>
<evidence type="ECO:0000313" key="3">
    <source>
        <dbReference type="WBParaSite" id="TREG1_144170.3"/>
    </source>
</evidence>
<feature type="transmembrane region" description="Helical" evidence="1">
    <location>
        <begin position="12"/>
        <end position="36"/>
    </location>
</feature>
<organism evidence="2 3">
    <name type="scientific">Trichobilharzia regenti</name>
    <name type="common">Nasal bird schistosome</name>
    <dbReference type="NCBI Taxonomy" id="157069"/>
    <lineage>
        <taxon>Eukaryota</taxon>
        <taxon>Metazoa</taxon>
        <taxon>Spiralia</taxon>
        <taxon>Lophotrochozoa</taxon>
        <taxon>Platyhelminthes</taxon>
        <taxon>Trematoda</taxon>
        <taxon>Digenea</taxon>
        <taxon>Strigeidida</taxon>
        <taxon>Schistosomatoidea</taxon>
        <taxon>Schistosomatidae</taxon>
        <taxon>Trichobilharzia</taxon>
    </lineage>
</organism>
<protein>
    <submittedName>
        <fullName evidence="3">Uncharacterized protein</fullName>
    </submittedName>
</protein>
<keyword evidence="1" id="KW-0812">Transmembrane</keyword>
<proteinExistence type="predicted"/>
<evidence type="ECO:0000256" key="1">
    <source>
        <dbReference type="SAM" id="Phobius"/>
    </source>
</evidence>
<keyword evidence="2" id="KW-1185">Reference proteome</keyword>
<keyword evidence="1" id="KW-1133">Transmembrane helix</keyword>